<evidence type="ECO:0000256" key="3">
    <source>
        <dbReference type="ARBA" id="ARBA00022723"/>
    </source>
</evidence>
<keyword evidence="7 18" id="KW-0228">DNA excision</keyword>
<keyword evidence="5 18" id="KW-0547">Nucleotide-binding</keyword>
<dbReference type="Gene3D" id="3.40.50.300">
    <property type="entry name" value="P-loop containing nucleotide triphosphate hydrolases"/>
    <property type="match status" value="3"/>
</dbReference>
<gene>
    <name evidence="18 21" type="primary">uvrA</name>
    <name evidence="21" type="ORF">GJ689_17125</name>
</gene>
<dbReference type="HAMAP" id="MF_00205">
    <property type="entry name" value="UvrA"/>
    <property type="match status" value="1"/>
</dbReference>
<feature type="zinc finger region" description="C4-type" evidence="18">
    <location>
        <begin position="821"/>
        <end position="847"/>
    </location>
</feature>
<dbReference type="GO" id="GO:0005524">
    <property type="term" value="F:ATP binding"/>
    <property type="evidence" value="ECO:0007669"/>
    <property type="project" value="UniProtKB-UniRule"/>
</dbReference>
<dbReference type="Pfam" id="PF17755">
    <property type="entry name" value="UvrA_DNA-bind"/>
    <property type="match status" value="1"/>
</dbReference>
<dbReference type="EMBL" id="WNKV01000013">
    <property type="protein sequence ID" value="MTW17932.1"/>
    <property type="molecule type" value="Genomic_DNA"/>
</dbReference>
<dbReference type="PROSITE" id="PS50893">
    <property type="entry name" value="ABC_TRANSPORTER_2"/>
    <property type="match status" value="1"/>
</dbReference>
<dbReference type="Proteomes" id="UP000438991">
    <property type="component" value="Unassembled WGS sequence"/>
</dbReference>
<dbReference type="CDD" id="cd03271">
    <property type="entry name" value="ABC_UvrA_II"/>
    <property type="match status" value="1"/>
</dbReference>
<keyword evidence="21" id="KW-0378">Hydrolase</keyword>
<dbReference type="RefSeq" id="WP_155480521.1">
    <property type="nucleotide sequence ID" value="NZ_WNKV01000013.1"/>
</dbReference>
<dbReference type="Gene3D" id="1.20.1580.10">
    <property type="entry name" value="ABC transporter ATPase like domain"/>
    <property type="match status" value="3"/>
</dbReference>
<evidence type="ECO:0000259" key="20">
    <source>
        <dbReference type="PROSITE" id="PS50893"/>
    </source>
</evidence>
<evidence type="ECO:0000256" key="15">
    <source>
        <dbReference type="ARBA" id="ARBA00038000"/>
    </source>
</evidence>
<keyword evidence="10 18" id="KW-0067">ATP-binding</keyword>
<keyword evidence="8 18" id="KW-0863">Zinc-finger</keyword>
<dbReference type="AlphaFoldDB" id="A0A9X4XNJ0"/>
<dbReference type="Gene3D" id="1.10.8.280">
    <property type="entry name" value="ABC transporter ATPase domain-like"/>
    <property type="match status" value="1"/>
</dbReference>
<keyword evidence="4 18" id="KW-0677">Repeat</keyword>
<dbReference type="PROSITE" id="PS00211">
    <property type="entry name" value="ABC_TRANSPORTER_1"/>
    <property type="match status" value="2"/>
</dbReference>
<dbReference type="InterPro" id="IPR041102">
    <property type="entry name" value="UvrA_inter"/>
</dbReference>
<dbReference type="GO" id="GO:0016887">
    <property type="term" value="F:ATP hydrolysis activity"/>
    <property type="evidence" value="ECO:0007669"/>
    <property type="project" value="InterPro"/>
</dbReference>
<dbReference type="PANTHER" id="PTHR43152">
    <property type="entry name" value="UVRABC SYSTEM PROTEIN A"/>
    <property type="match status" value="1"/>
</dbReference>
<evidence type="ECO:0000256" key="19">
    <source>
        <dbReference type="SAM" id="MobiDB-lite"/>
    </source>
</evidence>
<evidence type="ECO:0000256" key="14">
    <source>
        <dbReference type="ARBA" id="ARBA00023236"/>
    </source>
</evidence>
<name>A0A9X4XNJ0_9BRAD</name>
<evidence type="ECO:0000256" key="10">
    <source>
        <dbReference type="ARBA" id="ARBA00022840"/>
    </source>
</evidence>
<comment type="subunit">
    <text evidence="18">Forms a heterotetramer with UvrB during the search for lesions.</text>
</comment>
<keyword evidence="3 18" id="KW-0479">Metal-binding</keyword>
<evidence type="ECO:0000313" key="21">
    <source>
        <dbReference type="EMBL" id="MTW17932.1"/>
    </source>
</evidence>
<dbReference type="GO" id="GO:0009380">
    <property type="term" value="C:excinuclease repair complex"/>
    <property type="evidence" value="ECO:0007669"/>
    <property type="project" value="InterPro"/>
</dbReference>
<evidence type="ECO:0000256" key="12">
    <source>
        <dbReference type="ARBA" id="ARBA00023125"/>
    </source>
</evidence>
<dbReference type="InterPro" id="IPR027417">
    <property type="entry name" value="P-loop_NTPase"/>
</dbReference>
<keyword evidence="6 18" id="KW-0227">DNA damage</keyword>
<dbReference type="SUPFAM" id="SSF52540">
    <property type="entry name" value="P-loop containing nucleoside triphosphate hydrolases"/>
    <property type="match status" value="2"/>
</dbReference>
<dbReference type="CDD" id="cd03270">
    <property type="entry name" value="ABC_UvrA_I"/>
    <property type="match status" value="1"/>
</dbReference>
<evidence type="ECO:0000256" key="18">
    <source>
        <dbReference type="HAMAP-Rule" id="MF_00205"/>
    </source>
</evidence>
<comment type="similarity">
    <text evidence="15 18">Belongs to the ABC transporter superfamily. UvrA family.</text>
</comment>
<protein>
    <recommendedName>
        <fullName evidence="16 18">UvrABC system protein A</fullName>
        <shortName evidence="18">UvrA protein</shortName>
    </recommendedName>
    <alternativeName>
        <fullName evidence="17 18">Excinuclease ABC subunit A</fullName>
    </alternativeName>
</protein>
<feature type="compositionally biased region" description="Basic and acidic residues" evidence="19">
    <location>
        <begin position="258"/>
        <end position="277"/>
    </location>
</feature>
<dbReference type="PANTHER" id="PTHR43152:SF3">
    <property type="entry name" value="UVRABC SYSTEM PROTEIN A"/>
    <property type="match status" value="1"/>
</dbReference>
<dbReference type="InterPro" id="IPR017871">
    <property type="entry name" value="ABC_transporter-like_CS"/>
</dbReference>
<dbReference type="NCBIfam" id="NF001503">
    <property type="entry name" value="PRK00349.1"/>
    <property type="match status" value="1"/>
</dbReference>
<dbReference type="GO" id="GO:0009432">
    <property type="term" value="P:SOS response"/>
    <property type="evidence" value="ECO:0007669"/>
    <property type="project" value="UniProtKB-UniRule"/>
</dbReference>
<proteinExistence type="inferred from homology"/>
<evidence type="ECO:0000256" key="5">
    <source>
        <dbReference type="ARBA" id="ARBA00022741"/>
    </source>
</evidence>
<dbReference type="Gene3D" id="3.30.1490.20">
    <property type="entry name" value="ATP-grasp fold, A domain"/>
    <property type="match status" value="1"/>
</dbReference>
<keyword evidence="9 18" id="KW-0862">Zinc</keyword>
<evidence type="ECO:0000313" key="22">
    <source>
        <dbReference type="Proteomes" id="UP000438991"/>
    </source>
</evidence>
<evidence type="ECO:0000256" key="17">
    <source>
        <dbReference type="ARBA" id="ARBA00042156"/>
    </source>
</evidence>
<comment type="subcellular location">
    <subcellularLocation>
        <location evidence="1 18">Cytoplasm</location>
    </subcellularLocation>
</comment>
<dbReference type="GO" id="GO:0009381">
    <property type="term" value="F:excinuclease ABC activity"/>
    <property type="evidence" value="ECO:0007669"/>
    <property type="project" value="UniProtKB-UniRule"/>
</dbReference>
<evidence type="ECO:0000256" key="1">
    <source>
        <dbReference type="ARBA" id="ARBA00004496"/>
    </source>
</evidence>
<evidence type="ECO:0000256" key="7">
    <source>
        <dbReference type="ARBA" id="ARBA00022769"/>
    </source>
</evidence>
<evidence type="ECO:0000256" key="9">
    <source>
        <dbReference type="ARBA" id="ARBA00022833"/>
    </source>
</evidence>
<dbReference type="InterPro" id="IPR013815">
    <property type="entry name" value="ATP_grasp_subdomain_1"/>
</dbReference>
<keyword evidence="11 18" id="KW-0267">Excision nuclease</keyword>
<dbReference type="GO" id="GO:0006289">
    <property type="term" value="P:nucleotide-excision repair"/>
    <property type="evidence" value="ECO:0007669"/>
    <property type="project" value="UniProtKB-UniRule"/>
</dbReference>
<evidence type="ECO:0000256" key="2">
    <source>
        <dbReference type="ARBA" id="ARBA00022490"/>
    </source>
</evidence>
<evidence type="ECO:0000256" key="13">
    <source>
        <dbReference type="ARBA" id="ARBA00023204"/>
    </source>
</evidence>
<feature type="binding site" evidence="18">
    <location>
        <begin position="43"/>
        <end position="50"/>
    </location>
    <ligand>
        <name>ATP</name>
        <dbReference type="ChEBI" id="CHEBI:30616"/>
    </ligand>
</feature>
<evidence type="ECO:0000256" key="4">
    <source>
        <dbReference type="ARBA" id="ARBA00022737"/>
    </source>
</evidence>
<feature type="domain" description="ABC transporter" evidence="20">
    <location>
        <begin position="686"/>
        <end position="1018"/>
    </location>
</feature>
<evidence type="ECO:0000256" key="11">
    <source>
        <dbReference type="ARBA" id="ARBA00022881"/>
    </source>
</evidence>
<evidence type="ECO:0000256" key="6">
    <source>
        <dbReference type="ARBA" id="ARBA00022763"/>
    </source>
</evidence>
<keyword evidence="14 18" id="KW-0742">SOS response</keyword>
<dbReference type="InterPro" id="IPR004602">
    <property type="entry name" value="UvrA"/>
</dbReference>
<sequence length="1050" mass="114817">MTDLFDKPRRPDGRVISIRGAREHNLKSVDVDLPRDKLVVFTGLSGSGKSSLAFDTIYAEGQRRYVESLSAYARQFLEMMQKPDVDQIDGLSPAISIEQKTTSKNPRSTVGTVTEIYDYMRLLWARVGVPYSPATGLPIESQTVSQMVDRVMALPEGTRLYLLAPLVRGRKGEYRKELADLLKKGFQRVKIDGAFHEIAAAPALDKKLKHDIDVVVDRIVVRPDIATRLAESFETALKLADGLAVVEFADGAPGVTSPRERGEVDARSAPGEGERRSGKPPSPASQPAAARHPLPASGERGSEAQSKPDAKTTKLAAAAAADANRIVFSEKFACPVSGFTIPEIEPRLFSFNSPHGACPSCGGLGLDQKIDPDLVVPDKEVTLKRGAVAPWAKSSSPYYVQTLEALAKHYRFTLDTKWKELPKRAQEAILYGSSDDEIRFVYDDGMRAYETKKPFEGVVRNLERRWRETESEWAREEIGKYFTAIPCAACQGHRLKPEALAVKVDGLHIGEVAALSVRRAGAWFTALPKRLTPKQNEIATRILKEIRERLTFLNDVGLDYLTLARASGTLSGGESQRIRLASQIGSGLTGVLYVLDEPSIGLHQRDNARLIETLRRLRDLGNTVIVVEHDEDAIRTADWVLDIGPGAGIHGGRIVSAGTPDDIMADTKSVTGEYLTGRRMIPVPERRVPDSRRVLRVVGARGNNLKNVSADIPVGLFTCITGVSGGGKSTLLIDTLYKAIARKLHGAAEAPAPHERIEGLEHIDKIIDIDQSPIGRTPRSNPATYTGAFTPIREWFAALPEAKARGYEPGRFSFNVKGGRCEACQGDGVIKIEMHFLPDVYVTCDVCKGKRYNRETLEVTFKGKSIADVLDMTVEEGAAFFKAVPRVRETLKTLHRVGLDYIKIGQQATTLSGGEAQRVKLAKELSKRATGRTLYILDEPTTGLHFQDVEKLLEVLHELVAGGNTVAVIEHNLEVIKTADWIIDLGPEGGDGGGEIVAVGTPEDVIKEKRSYTGQFLKPVLERKVVAVPSARRGTGAANGRRRKGAQAAE</sequence>
<dbReference type="GO" id="GO:0003677">
    <property type="term" value="F:DNA binding"/>
    <property type="evidence" value="ECO:0007669"/>
    <property type="project" value="UniProtKB-UniRule"/>
</dbReference>
<feature type="binding site" evidence="18">
    <location>
        <begin position="722"/>
        <end position="729"/>
    </location>
    <ligand>
        <name>ATP</name>
        <dbReference type="ChEBI" id="CHEBI:30616"/>
    </ligand>
</feature>
<dbReference type="GO" id="GO:0005737">
    <property type="term" value="C:cytoplasm"/>
    <property type="evidence" value="ECO:0007669"/>
    <property type="project" value="UniProtKB-SubCell"/>
</dbReference>
<comment type="caution">
    <text evidence="18">Lacks conserved residue(s) required for the propagation of feature annotation.</text>
</comment>
<comment type="caution">
    <text evidence="21">The sequence shown here is derived from an EMBL/GenBank/DDBJ whole genome shotgun (WGS) entry which is preliminary data.</text>
</comment>
<dbReference type="InterPro" id="IPR003439">
    <property type="entry name" value="ABC_transporter-like_ATP-bd"/>
</dbReference>
<evidence type="ECO:0000256" key="8">
    <source>
        <dbReference type="ARBA" id="ARBA00022771"/>
    </source>
</evidence>
<keyword evidence="13 18" id="KW-0234">DNA repair</keyword>
<dbReference type="Pfam" id="PF17760">
    <property type="entry name" value="UvrA_inter"/>
    <property type="match status" value="1"/>
</dbReference>
<keyword evidence="12 18" id="KW-0238">DNA-binding</keyword>
<feature type="region of interest" description="Disordered" evidence="19">
    <location>
        <begin position="252"/>
        <end position="315"/>
    </location>
</feature>
<keyword evidence="2 18" id="KW-0963">Cytoplasm</keyword>
<dbReference type="Gene3D" id="3.30.190.20">
    <property type="match status" value="1"/>
</dbReference>
<evidence type="ECO:0000256" key="16">
    <source>
        <dbReference type="ARBA" id="ARBA00039316"/>
    </source>
</evidence>
<dbReference type="InterPro" id="IPR041552">
    <property type="entry name" value="UvrA_DNA-bd"/>
</dbReference>
<reference evidence="21 22" key="1">
    <citation type="submission" date="2019-11" db="EMBL/GenBank/DDBJ databases">
        <title>Whole-genome sequence of Rhodoplanes serenus DSM 18633, type strain.</title>
        <authorList>
            <person name="Kyndt J.A."/>
            <person name="Meyer T.E."/>
        </authorList>
    </citation>
    <scope>NUCLEOTIDE SEQUENCE [LARGE SCALE GENOMIC DNA]</scope>
    <source>
        <strain evidence="21 22">DSM 18633</strain>
    </source>
</reference>
<comment type="function">
    <text evidence="18">The UvrABC repair system catalyzes the recognition and processing of DNA lesions. UvrA is an ATPase and a DNA-binding protein. A damage recognition complex composed of 2 UvrA and 2 UvrB subunits scans DNA for abnormalities. When the presence of a lesion has been verified by UvrB, the UvrA molecules dissociate.</text>
</comment>
<dbReference type="GO" id="GO:0008270">
    <property type="term" value="F:zinc ion binding"/>
    <property type="evidence" value="ECO:0007669"/>
    <property type="project" value="UniProtKB-UniRule"/>
</dbReference>
<dbReference type="NCBIfam" id="TIGR00630">
    <property type="entry name" value="uvra"/>
    <property type="match status" value="1"/>
</dbReference>
<dbReference type="Pfam" id="PF00005">
    <property type="entry name" value="ABC_tran"/>
    <property type="match status" value="1"/>
</dbReference>
<accession>A0A9X4XNJ0</accession>
<organism evidence="21 22">
    <name type="scientific">Rhodoplanes serenus</name>
    <dbReference type="NCBI Taxonomy" id="200615"/>
    <lineage>
        <taxon>Bacteria</taxon>
        <taxon>Pseudomonadati</taxon>
        <taxon>Pseudomonadota</taxon>
        <taxon>Alphaproteobacteria</taxon>
        <taxon>Hyphomicrobiales</taxon>
        <taxon>Nitrobacteraceae</taxon>
        <taxon>Rhodoplanes</taxon>
    </lineage>
</organism>
<dbReference type="FunFam" id="1.20.1580.10:FF:000002">
    <property type="entry name" value="UvrABC system protein A"/>
    <property type="match status" value="1"/>
</dbReference>
<feature type="compositionally biased region" description="Basic and acidic residues" evidence="19">
    <location>
        <begin position="300"/>
        <end position="312"/>
    </location>
</feature>